<dbReference type="EMBL" id="MVIE01000144">
    <property type="protein sequence ID" value="ORB31657.1"/>
    <property type="molecule type" value="Genomic_DNA"/>
</dbReference>
<evidence type="ECO:0000313" key="2">
    <source>
        <dbReference type="Proteomes" id="UP000192513"/>
    </source>
</evidence>
<dbReference type="RefSeq" id="WP_211284440.1">
    <property type="nucleotide sequence ID" value="NZ_MVIE01000144.1"/>
</dbReference>
<evidence type="ECO:0008006" key="3">
    <source>
        <dbReference type="Google" id="ProtNLM"/>
    </source>
</evidence>
<name>A0A1X0HYX8_9MYCO</name>
<dbReference type="Proteomes" id="UP000192513">
    <property type="component" value="Unassembled WGS sequence"/>
</dbReference>
<organism evidence="1 2">
    <name type="scientific">Mycobacterium paraseoulense</name>
    <dbReference type="NCBI Taxonomy" id="590652"/>
    <lineage>
        <taxon>Bacteria</taxon>
        <taxon>Bacillati</taxon>
        <taxon>Actinomycetota</taxon>
        <taxon>Actinomycetes</taxon>
        <taxon>Mycobacteriales</taxon>
        <taxon>Mycobacteriaceae</taxon>
        <taxon>Mycobacterium</taxon>
    </lineage>
</organism>
<evidence type="ECO:0000313" key="1">
    <source>
        <dbReference type="EMBL" id="ORB31657.1"/>
    </source>
</evidence>
<dbReference type="AlphaFoldDB" id="A0A1X0HYX8"/>
<sequence length="93" mass="10471">VYKDADWHVQAGYFPRMLPGGVRYSPEVGRYADLDDNAVAAIHSRQDNEKRDQLNLRVARNLAGDGWKSELGASLAASRLYNATTRDDGRYWA</sequence>
<protein>
    <recommendedName>
        <fullName evidence="3">TonB-dependent receptor</fullName>
    </recommendedName>
</protein>
<keyword evidence="2" id="KW-1185">Reference proteome</keyword>
<proteinExistence type="predicted"/>
<accession>A0A1X0HYX8</accession>
<feature type="non-terminal residue" evidence="1">
    <location>
        <position position="1"/>
    </location>
</feature>
<comment type="caution">
    <text evidence="1">The sequence shown here is derived from an EMBL/GenBank/DDBJ whole genome shotgun (WGS) entry which is preliminary data.</text>
</comment>
<reference evidence="1 2" key="1">
    <citation type="submission" date="2017-02" db="EMBL/GenBank/DDBJ databases">
        <title>The new phylogeny of genus Mycobacterium.</title>
        <authorList>
            <person name="Tortoli E."/>
            <person name="Trovato A."/>
            <person name="Cirillo D.M."/>
        </authorList>
    </citation>
    <scope>NUCLEOTIDE SEQUENCE [LARGE SCALE GENOMIC DNA]</scope>
    <source>
        <strain evidence="1 2">DSM 45000</strain>
    </source>
</reference>
<feature type="non-terminal residue" evidence="1">
    <location>
        <position position="93"/>
    </location>
</feature>
<gene>
    <name evidence="1" type="ORF">BST39_28795</name>
</gene>